<proteinExistence type="predicted"/>
<dbReference type="STRING" id="313596.RB2501_01286"/>
<evidence type="ECO:0000256" key="2">
    <source>
        <dbReference type="SAM" id="SignalP"/>
    </source>
</evidence>
<reference evidence="3 4" key="1">
    <citation type="journal article" date="2009" name="J. Bacteriol.">
        <title>Complete genome sequence of Robiginitalea biformata HTCC2501.</title>
        <authorList>
            <person name="Oh H.M."/>
            <person name="Giovannoni S.J."/>
            <person name="Lee K."/>
            <person name="Ferriera S."/>
            <person name="Johnson J."/>
            <person name="Cho J.C."/>
        </authorList>
    </citation>
    <scope>NUCLEOTIDE SEQUENCE [LARGE SCALE GENOMIC DNA]</scope>
    <source>
        <strain evidence="4">ATCC BAA-864 / HTCC2501 / KCTC 12146</strain>
    </source>
</reference>
<keyword evidence="4" id="KW-1185">Reference proteome</keyword>
<dbReference type="eggNOG" id="ENOG502ZP2F">
    <property type="taxonomic scope" value="Bacteria"/>
</dbReference>
<dbReference type="KEGG" id="rbi:RB2501_01286"/>
<feature type="chain" id="PRO_5002667708" evidence="2">
    <location>
        <begin position="17"/>
        <end position="183"/>
    </location>
</feature>
<feature type="region of interest" description="Disordered" evidence="1">
    <location>
        <begin position="44"/>
        <end position="66"/>
    </location>
</feature>
<evidence type="ECO:0000256" key="1">
    <source>
        <dbReference type="SAM" id="MobiDB-lite"/>
    </source>
</evidence>
<dbReference type="EMBL" id="CP001712">
    <property type="protein sequence ID" value="EAR14667.1"/>
    <property type="molecule type" value="Genomic_DNA"/>
</dbReference>
<dbReference type="HOGENOM" id="CLU_1495122_0_0_10"/>
<feature type="compositionally biased region" description="Low complexity" evidence="1">
    <location>
        <begin position="47"/>
        <end position="66"/>
    </location>
</feature>
<organism evidence="3 4">
    <name type="scientific">Robiginitalea biformata (strain ATCC BAA-864 / DSM 15991 / KCTC 12146 / HTCC2501)</name>
    <dbReference type="NCBI Taxonomy" id="313596"/>
    <lineage>
        <taxon>Bacteria</taxon>
        <taxon>Pseudomonadati</taxon>
        <taxon>Bacteroidota</taxon>
        <taxon>Flavobacteriia</taxon>
        <taxon>Flavobacteriales</taxon>
        <taxon>Flavobacteriaceae</taxon>
        <taxon>Robiginitalea</taxon>
    </lineage>
</organism>
<gene>
    <name evidence="3" type="ordered locus">RB2501_01286</name>
</gene>
<accession>A4CP50</accession>
<feature type="signal peptide" evidence="2">
    <location>
        <begin position="1"/>
        <end position="16"/>
    </location>
</feature>
<dbReference type="AlphaFoldDB" id="A4CP50"/>
<sequence length="183" mass="19038">MRIFFILLFTCLTASGQSKMLLASLQQGAPTAIFDGQNAADPVNEVNGTANTGNAGGDVTVTSETSPTPTNGTYYLLFNKNTASGLGTENASITLVGVLTGDDITVSIDYNEIVGNAFTIALPSGLGWDVTDNFNTSSGGWITDTSLRATATVDNPELRVALLSAANLNDQIGIDNIVLTKNN</sequence>
<dbReference type="Proteomes" id="UP000009049">
    <property type="component" value="Chromosome"/>
</dbReference>
<evidence type="ECO:0000313" key="3">
    <source>
        <dbReference type="EMBL" id="EAR14667.1"/>
    </source>
</evidence>
<dbReference type="OrthoDB" id="176248at2"/>
<dbReference type="RefSeq" id="WP_015755454.1">
    <property type="nucleotide sequence ID" value="NC_013222.1"/>
</dbReference>
<protein>
    <submittedName>
        <fullName evidence="3">Uncharacterized protein</fullName>
    </submittedName>
</protein>
<keyword evidence="2" id="KW-0732">Signal</keyword>
<evidence type="ECO:0000313" key="4">
    <source>
        <dbReference type="Proteomes" id="UP000009049"/>
    </source>
</evidence>
<name>A4CP50_ROBBH</name>